<dbReference type="Pfam" id="PF03235">
    <property type="entry name" value="GmrSD_N"/>
    <property type="match status" value="1"/>
</dbReference>
<gene>
    <name evidence="3" type="ORF">CIB50_0000213</name>
</gene>
<sequence>MMNASETDNQPGLINTNVDGIGHFLSDRLLAIPDYQRSYSWGEIEVAELWADLQKAQKSNSREYFLGSVVTTASPVASRQLVIDGQQRLATIALLFAAMRDILRERVDERASDVERDFLGRKDMKTRKILPNLTLNADDNQFYLGLIRGEGPQASRESHSKLENAYKILHARECQLIEDLPADSWQDPLMELLEFVRYSAKIIDVHVPDENRSFVIFETLNDRGLNLNTADLLKNHLFGTAGKNYLEETKRRWSEMVGALGSDDRDGEIHDKFLRHFWSSKTGTARAKALFSEIRDTVKEPEEAVALATELSISAPLWAGMFDPDSELWRRMQPSARENLRVLKNLKVEQCRPLIMAVMRNFDSTESAKVTNCVLNWAVRWFVTGGGGAGVTERLYAETAKKVSDGQIKSAVDVISEMKIKVPSDSDFKRAFSALTVRRGWLARYLLHALERTARKGIRSPELSPNQDWEEANLEHVLPKSYVADKWSQFSSEEHASWYLSLGNQAILARSENETIGNESFDIKGPILKQSSLVLTAEIGNSANWTVGDIMKRQERLAELAVITWPITL</sequence>
<evidence type="ECO:0000313" key="4">
    <source>
        <dbReference type="Proteomes" id="UP000216825"/>
    </source>
</evidence>
<dbReference type="KEGG" id="kvr:CIB50_0000213"/>
<dbReference type="Pfam" id="PF07510">
    <property type="entry name" value="GmrSD_C"/>
    <property type="match status" value="1"/>
</dbReference>
<dbReference type="RefSeq" id="WP_179229910.1">
    <property type="nucleotide sequence ID" value="NZ_CP059343.1"/>
</dbReference>
<reference evidence="3 4" key="2">
    <citation type="submission" date="2020-07" db="EMBL/GenBank/DDBJ databases">
        <title>Genome of starter culture bacteria Kocuria salsicia reveals its technological properties and safety for usage in meat industry.</title>
        <authorList>
            <person name="Michael M."/>
            <person name="Konstantin K."/>
            <person name="Evgenii K."/>
            <person name="Galina S."/>
            <person name="Oksana K."/>
            <person name="Andrei L."/>
        </authorList>
    </citation>
    <scope>NUCLEOTIDE SEQUENCE [LARGE SCALE GENOMIC DNA]</scope>
    <source>
        <strain evidence="3 4">80</strain>
    </source>
</reference>
<dbReference type="InterPro" id="IPR004919">
    <property type="entry name" value="GmrSD_N"/>
</dbReference>
<name>A0A7D7L0Z6_KOCVA</name>
<feature type="domain" description="GmrSD restriction endonucleases C-terminal" evidence="2">
    <location>
        <begin position="423"/>
        <end position="559"/>
    </location>
</feature>
<feature type="domain" description="GmrSD restriction endonucleases N-terminal" evidence="1">
    <location>
        <begin position="23"/>
        <end position="238"/>
    </location>
</feature>
<dbReference type="Proteomes" id="UP000216825">
    <property type="component" value="Chromosome"/>
</dbReference>
<organism evidence="3 4">
    <name type="scientific">Kocuria varians</name>
    <name type="common">Micrococcus varians</name>
    <dbReference type="NCBI Taxonomy" id="1272"/>
    <lineage>
        <taxon>Bacteria</taxon>
        <taxon>Bacillati</taxon>
        <taxon>Actinomycetota</taxon>
        <taxon>Actinomycetes</taxon>
        <taxon>Micrococcales</taxon>
        <taxon>Micrococcaceae</taxon>
        <taxon>Kocuria</taxon>
    </lineage>
</organism>
<evidence type="ECO:0008006" key="5">
    <source>
        <dbReference type="Google" id="ProtNLM"/>
    </source>
</evidence>
<keyword evidence="4" id="KW-1185">Reference proteome</keyword>
<reference evidence="4" key="1">
    <citation type="submission" date="2017-08" db="EMBL/GenBank/DDBJ databases">
        <title>Draft Genome Sequence of Kocuria varians 80.</title>
        <authorList>
            <person name="Minaev M."/>
            <person name="Kurbakov K.A."/>
            <person name="Solodovnikova G.I."/>
            <person name="Kuznetsova O.A."/>
            <person name="Lisitsyn A.B."/>
        </authorList>
    </citation>
    <scope>NUCLEOTIDE SEQUENCE [LARGE SCALE GENOMIC DNA]</scope>
    <source>
        <strain evidence="4">80</strain>
    </source>
</reference>
<dbReference type="PANTHER" id="PTHR35149:SF2">
    <property type="entry name" value="DUF262 DOMAIN-CONTAINING PROTEIN"/>
    <property type="match status" value="1"/>
</dbReference>
<evidence type="ECO:0000259" key="1">
    <source>
        <dbReference type="Pfam" id="PF03235"/>
    </source>
</evidence>
<proteinExistence type="predicted"/>
<dbReference type="EMBL" id="CP059343">
    <property type="protein sequence ID" value="QMS55528.1"/>
    <property type="molecule type" value="Genomic_DNA"/>
</dbReference>
<accession>A0A7D7L0Z6</accession>
<evidence type="ECO:0000259" key="2">
    <source>
        <dbReference type="Pfam" id="PF07510"/>
    </source>
</evidence>
<dbReference type="PANTHER" id="PTHR35149">
    <property type="entry name" value="SLL5132 PROTEIN"/>
    <property type="match status" value="1"/>
</dbReference>
<protein>
    <recommendedName>
        <fullName evidence="5">DUF262 domain-containing protein</fullName>
    </recommendedName>
</protein>
<dbReference type="AlphaFoldDB" id="A0A7D7L0Z6"/>
<dbReference type="InterPro" id="IPR011089">
    <property type="entry name" value="GmrSD_C"/>
</dbReference>
<evidence type="ECO:0000313" key="3">
    <source>
        <dbReference type="EMBL" id="QMS55528.1"/>
    </source>
</evidence>